<dbReference type="HOGENOM" id="CLU_2265680_0_0_1"/>
<dbReference type="GeneID" id="9185878"/>
<sequence>MRDDRRPLSSSPPFPMIPVLSSHSLARLYPIHCRADAVRVPVRYRISPGTFLPICNRLRLSPPHQTPCHRQSIGQSSVNVGTVLYNHPGICFRTRRGLIFGLT</sequence>
<dbReference type="InParanoid" id="D5GN59"/>
<protein>
    <submittedName>
        <fullName evidence="1">(Perigord truffle) hypothetical protein</fullName>
    </submittedName>
</protein>
<gene>
    <name evidence="1" type="ORF">GSTUM_00011101001</name>
</gene>
<reference evidence="1 2" key="1">
    <citation type="journal article" date="2010" name="Nature">
        <title>Perigord black truffle genome uncovers evolutionary origins and mechanisms of symbiosis.</title>
        <authorList>
            <person name="Martin F."/>
            <person name="Kohler A."/>
            <person name="Murat C."/>
            <person name="Balestrini R."/>
            <person name="Coutinho P.M."/>
            <person name="Jaillon O."/>
            <person name="Montanini B."/>
            <person name="Morin E."/>
            <person name="Noel B."/>
            <person name="Percudani R."/>
            <person name="Porcel B."/>
            <person name="Rubini A."/>
            <person name="Amicucci A."/>
            <person name="Amselem J."/>
            <person name="Anthouard V."/>
            <person name="Arcioni S."/>
            <person name="Artiguenave F."/>
            <person name="Aury J.M."/>
            <person name="Ballario P."/>
            <person name="Bolchi A."/>
            <person name="Brenna A."/>
            <person name="Brun A."/>
            <person name="Buee M."/>
            <person name="Cantarel B."/>
            <person name="Chevalier G."/>
            <person name="Couloux A."/>
            <person name="Da Silva C."/>
            <person name="Denoeud F."/>
            <person name="Duplessis S."/>
            <person name="Ghignone S."/>
            <person name="Hilselberger B."/>
            <person name="Iotti M."/>
            <person name="Marcais B."/>
            <person name="Mello A."/>
            <person name="Miranda M."/>
            <person name="Pacioni G."/>
            <person name="Quesneville H."/>
            <person name="Riccioni C."/>
            <person name="Ruotolo R."/>
            <person name="Splivallo R."/>
            <person name="Stocchi V."/>
            <person name="Tisserant E."/>
            <person name="Viscomi A.R."/>
            <person name="Zambonelli A."/>
            <person name="Zampieri E."/>
            <person name="Henrissat B."/>
            <person name="Lebrun M.H."/>
            <person name="Paolocci F."/>
            <person name="Bonfante P."/>
            <person name="Ottonello S."/>
            <person name="Wincker P."/>
        </authorList>
    </citation>
    <scope>NUCLEOTIDE SEQUENCE [LARGE SCALE GENOMIC DNA]</scope>
    <source>
        <strain evidence="1 2">Mel28</strain>
    </source>
</reference>
<dbReference type="EMBL" id="FN430362">
    <property type="protein sequence ID" value="CAZ85952.1"/>
    <property type="molecule type" value="Genomic_DNA"/>
</dbReference>
<name>D5GN59_TUBMM</name>
<organism evidence="1 2">
    <name type="scientific">Tuber melanosporum (strain Mel28)</name>
    <name type="common">Perigord black truffle</name>
    <dbReference type="NCBI Taxonomy" id="656061"/>
    <lineage>
        <taxon>Eukaryota</taxon>
        <taxon>Fungi</taxon>
        <taxon>Dikarya</taxon>
        <taxon>Ascomycota</taxon>
        <taxon>Pezizomycotina</taxon>
        <taxon>Pezizomycetes</taxon>
        <taxon>Pezizales</taxon>
        <taxon>Tuberaceae</taxon>
        <taxon>Tuber</taxon>
    </lineage>
</organism>
<keyword evidence="2" id="KW-1185">Reference proteome</keyword>
<dbReference type="AlphaFoldDB" id="D5GN59"/>
<evidence type="ECO:0000313" key="2">
    <source>
        <dbReference type="Proteomes" id="UP000006911"/>
    </source>
</evidence>
<evidence type="ECO:0000313" key="1">
    <source>
        <dbReference type="EMBL" id="CAZ85952.1"/>
    </source>
</evidence>
<proteinExistence type="predicted"/>
<accession>D5GN59</accession>
<dbReference type="Proteomes" id="UP000006911">
    <property type="component" value="Unassembled WGS sequence"/>
</dbReference>
<dbReference type="RefSeq" id="XP_002841761.1">
    <property type="nucleotide sequence ID" value="XM_002841715.1"/>
</dbReference>
<dbReference type="KEGG" id="tml:GSTUM_00011101001"/>